<keyword evidence="1" id="KW-0433">Leucine-rich repeat</keyword>
<keyword evidence="6" id="KW-1185">Reference proteome</keyword>
<organism evidence="5 6">
    <name type="scientific">Saprolegnia diclina (strain VS20)</name>
    <dbReference type="NCBI Taxonomy" id="1156394"/>
    <lineage>
        <taxon>Eukaryota</taxon>
        <taxon>Sar</taxon>
        <taxon>Stramenopiles</taxon>
        <taxon>Oomycota</taxon>
        <taxon>Saprolegniomycetes</taxon>
        <taxon>Saprolegniales</taxon>
        <taxon>Saprolegniaceae</taxon>
        <taxon>Saprolegnia</taxon>
    </lineage>
</organism>
<dbReference type="STRING" id="1156394.T0QD59"/>
<keyword evidence="3" id="KW-0472">Membrane</keyword>
<dbReference type="GO" id="GO:0005524">
    <property type="term" value="F:ATP binding"/>
    <property type="evidence" value="ECO:0007669"/>
    <property type="project" value="InterPro"/>
</dbReference>
<dbReference type="EMBL" id="JH767169">
    <property type="protein sequence ID" value="EQC31465.1"/>
    <property type="molecule type" value="Genomic_DNA"/>
</dbReference>
<dbReference type="OrthoDB" id="4062651at2759"/>
<dbReference type="PROSITE" id="PS50011">
    <property type="entry name" value="PROTEIN_KINASE_DOM"/>
    <property type="match status" value="1"/>
</dbReference>
<keyword evidence="5" id="KW-0808">Transferase</keyword>
<dbReference type="PROSITE" id="PS00108">
    <property type="entry name" value="PROTEIN_KINASE_ST"/>
    <property type="match status" value="1"/>
</dbReference>
<accession>T0QD59</accession>
<dbReference type="GeneID" id="19951789"/>
<dbReference type="Pfam" id="PF07714">
    <property type="entry name" value="PK_Tyr_Ser-Thr"/>
    <property type="match status" value="1"/>
</dbReference>
<dbReference type="InterPro" id="IPR032675">
    <property type="entry name" value="LRR_dom_sf"/>
</dbReference>
<dbReference type="SMART" id="SM00220">
    <property type="entry name" value="S_TKc"/>
    <property type="match status" value="1"/>
</dbReference>
<evidence type="ECO:0000256" key="1">
    <source>
        <dbReference type="ARBA" id="ARBA00022614"/>
    </source>
</evidence>
<evidence type="ECO:0000313" key="5">
    <source>
        <dbReference type="EMBL" id="EQC31465.1"/>
    </source>
</evidence>
<sequence>MSDCADAGSSTCARACIRDGALEGLPDSGPVTVNLAQASLEGLSVNLRTSACGHEAMTVLLNLSRNSLRSIDNVRFPLVLADLDVSHNRIESVGNLSGLSSLHNLRLAFNDVERLPEATTRLPVSLLTLDLSHNRLGNDLDGVVMLPNGLQLLNLSHNAISSVEGLDIAYGTAIDLSFNNLTSVRNVSWPDDISALYLMENPLDEFYPMFYKPLDVLCFGKNPPARFSATRSQFDRLQKFTKNVGCPPTPLTSPPVDPCRSGPSATLWGVYTVCLVQDDWLDAKMDGDATPMPIFVAPSHTLLHVAIALIALTLVGLVLGVIWTVHRRRRSIKETMWLHPERAETNYNDSSDFHEHVPHDLRLDTRYAQHVIPHTDLSLLQVVAHGGFGIVYFGHLKVNGGVRPVAVKRILPERFKHDKYAVEDFMDEIRLCLRLQHPHIVRCLGFSCSSVLSTLSCVSEFMPHGDLWTLLELDQKTRLLSWNLSPEPSRVVDASLPLSKLRVLHDVVSAMVYVHGQDVIHRDLKARNVLLNDAFAAKITDFGTSRKATEHETMTAEIGTVAWIAPEVLKGVRYSAKADVYSLGVFLSELDTLEIPYSNMPRLVPRTGVSVDVAKTRIAMLVVAGELTPVFSECCPPAIRDLARRCLAYAPDDRPSMDEVLHWLDHVTANDVV</sequence>
<keyword evidence="3" id="KW-1133">Transmembrane helix</keyword>
<evidence type="ECO:0000256" key="2">
    <source>
        <dbReference type="ARBA" id="ARBA00022737"/>
    </source>
</evidence>
<dbReference type="InterPro" id="IPR011009">
    <property type="entry name" value="Kinase-like_dom_sf"/>
</dbReference>
<gene>
    <name evidence="5" type="ORF">SDRG_11062</name>
</gene>
<dbReference type="PANTHER" id="PTHR44329:SF214">
    <property type="entry name" value="PROTEIN KINASE DOMAIN-CONTAINING PROTEIN"/>
    <property type="match status" value="1"/>
</dbReference>
<protein>
    <submittedName>
        <fullName evidence="5">TKL protein kinase</fullName>
    </submittedName>
</protein>
<keyword evidence="3" id="KW-0812">Transmembrane</keyword>
<dbReference type="InterPro" id="IPR008271">
    <property type="entry name" value="Ser/Thr_kinase_AS"/>
</dbReference>
<dbReference type="InterPro" id="IPR000719">
    <property type="entry name" value="Prot_kinase_dom"/>
</dbReference>
<dbReference type="eggNOG" id="KOG0192">
    <property type="taxonomic scope" value="Eukaryota"/>
</dbReference>
<name>T0QD59_SAPDV</name>
<dbReference type="PROSITE" id="PS51450">
    <property type="entry name" value="LRR"/>
    <property type="match status" value="3"/>
</dbReference>
<dbReference type="Proteomes" id="UP000030762">
    <property type="component" value="Unassembled WGS sequence"/>
</dbReference>
<feature type="transmembrane region" description="Helical" evidence="3">
    <location>
        <begin position="302"/>
        <end position="325"/>
    </location>
</feature>
<dbReference type="InterPro" id="IPR051681">
    <property type="entry name" value="Ser/Thr_Kinases-Pseudokinases"/>
</dbReference>
<keyword evidence="2" id="KW-0677">Repeat</keyword>
<evidence type="ECO:0000259" key="4">
    <source>
        <dbReference type="PROSITE" id="PS50011"/>
    </source>
</evidence>
<proteinExistence type="predicted"/>
<keyword evidence="5" id="KW-0418">Kinase</keyword>
<dbReference type="Gene3D" id="3.80.10.10">
    <property type="entry name" value="Ribonuclease Inhibitor"/>
    <property type="match status" value="1"/>
</dbReference>
<dbReference type="PANTHER" id="PTHR44329">
    <property type="entry name" value="SERINE/THREONINE-PROTEIN KINASE TNNI3K-RELATED"/>
    <property type="match status" value="1"/>
</dbReference>
<dbReference type="SUPFAM" id="SSF56112">
    <property type="entry name" value="Protein kinase-like (PK-like)"/>
    <property type="match status" value="1"/>
</dbReference>
<dbReference type="InParanoid" id="T0QD59"/>
<evidence type="ECO:0000256" key="3">
    <source>
        <dbReference type="SAM" id="Phobius"/>
    </source>
</evidence>
<dbReference type="SUPFAM" id="SSF52058">
    <property type="entry name" value="L domain-like"/>
    <property type="match status" value="1"/>
</dbReference>
<dbReference type="RefSeq" id="XP_008615306.1">
    <property type="nucleotide sequence ID" value="XM_008617084.1"/>
</dbReference>
<reference evidence="5 6" key="1">
    <citation type="submission" date="2012-04" db="EMBL/GenBank/DDBJ databases">
        <title>The Genome Sequence of Saprolegnia declina VS20.</title>
        <authorList>
            <consortium name="The Broad Institute Genome Sequencing Platform"/>
            <person name="Russ C."/>
            <person name="Nusbaum C."/>
            <person name="Tyler B."/>
            <person name="van West P."/>
            <person name="Dieguez-Uribeondo J."/>
            <person name="de Bruijn I."/>
            <person name="Tripathy S."/>
            <person name="Jiang R."/>
            <person name="Young S.K."/>
            <person name="Zeng Q."/>
            <person name="Gargeya S."/>
            <person name="Fitzgerald M."/>
            <person name="Haas B."/>
            <person name="Abouelleil A."/>
            <person name="Alvarado L."/>
            <person name="Arachchi H.M."/>
            <person name="Berlin A."/>
            <person name="Chapman S.B."/>
            <person name="Goldberg J."/>
            <person name="Griggs A."/>
            <person name="Gujja S."/>
            <person name="Hansen M."/>
            <person name="Howarth C."/>
            <person name="Imamovic A."/>
            <person name="Larimer J."/>
            <person name="McCowen C."/>
            <person name="Montmayeur A."/>
            <person name="Murphy C."/>
            <person name="Neiman D."/>
            <person name="Pearson M."/>
            <person name="Priest M."/>
            <person name="Roberts A."/>
            <person name="Saif S."/>
            <person name="Shea T."/>
            <person name="Sisk P."/>
            <person name="Sykes S."/>
            <person name="Wortman J."/>
            <person name="Nusbaum C."/>
            <person name="Birren B."/>
        </authorList>
    </citation>
    <scope>NUCLEOTIDE SEQUENCE [LARGE SCALE GENOMIC DNA]</scope>
    <source>
        <strain evidence="5 6">VS20</strain>
    </source>
</reference>
<dbReference type="InterPro" id="IPR001611">
    <property type="entry name" value="Leu-rich_rpt"/>
</dbReference>
<dbReference type="InterPro" id="IPR001245">
    <property type="entry name" value="Ser-Thr/Tyr_kinase_cat_dom"/>
</dbReference>
<dbReference type="GO" id="GO:0004674">
    <property type="term" value="F:protein serine/threonine kinase activity"/>
    <property type="evidence" value="ECO:0007669"/>
    <property type="project" value="TreeGrafter"/>
</dbReference>
<dbReference type="AlphaFoldDB" id="T0QD59"/>
<dbReference type="Gene3D" id="1.10.510.10">
    <property type="entry name" value="Transferase(Phosphotransferase) domain 1"/>
    <property type="match status" value="1"/>
</dbReference>
<dbReference type="VEuPathDB" id="FungiDB:SDRG_11062"/>
<feature type="domain" description="Protein kinase" evidence="4">
    <location>
        <begin position="377"/>
        <end position="669"/>
    </location>
</feature>
<evidence type="ECO:0000313" key="6">
    <source>
        <dbReference type="Proteomes" id="UP000030762"/>
    </source>
</evidence>